<keyword evidence="3" id="KW-0808">Transferase</keyword>
<dbReference type="PANTHER" id="PTHR34220:SF7">
    <property type="entry name" value="SENSOR HISTIDINE KINASE YPDA"/>
    <property type="match status" value="1"/>
</dbReference>
<dbReference type="AlphaFoldDB" id="A0A318JGQ9"/>
<keyword evidence="1" id="KW-0472">Membrane</keyword>
<dbReference type="OrthoDB" id="2514702at2"/>
<name>A0A318JGQ9_9BURK</name>
<feature type="transmembrane region" description="Helical" evidence="1">
    <location>
        <begin position="118"/>
        <end position="135"/>
    </location>
</feature>
<evidence type="ECO:0000313" key="3">
    <source>
        <dbReference type="EMBL" id="PXX46573.1"/>
    </source>
</evidence>
<dbReference type="Pfam" id="PF06580">
    <property type="entry name" value="His_kinase"/>
    <property type="match status" value="1"/>
</dbReference>
<gene>
    <name evidence="3" type="ORF">DFR42_101142</name>
</gene>
<evidence type="ECO:0000256" key="1">
    <source>
        <dbReference type="SAM" id="Phobius"/>
    </source>
</evidence>
<organism evidence="3 4">
    <name type="scientific">Undibacterium pigrum</name>
    <dbReference type="NCBI Taxonomy" id="401470"/>
    <lineage>
        <taxon>Bacteria</taxon>
        <taxon>Pseudomonadati</taxon>
        <taxon>Pseudomonadota</taxon>
        <taxon>Betaproteobacteria</taxon>
        <taxon>Burkholderiales</taxon>
        <taxon>Oxalobacteraceae</taxon>
        <taxon>Undibacterium</taxon>
    </lineage>
</organism>
<keyword evidence="4" id="KW-1185">Reference proteome</keyword>
<dbReference type="RefSeq" id="WP_110253044.1">
    <property type="nucleotide sequence ID" value="NZ_QJKB01000001.1"/>
</dbReference>
<feature type="transmembrane region" description="Helical" evidence="1">
    <location>
        <begin position="52"/>
        <end position="73"/>
    </location>
</feature>
<dbReference type="InterPro" id="IPR050640">
    <property type="entry name" value="Bact_2-comp_sensor_kinase"/>
</dbReference>
<dbReference type="InterPro" id="IPR036890">
    <property type="entry name" value="HATPase_C_sf"/>
</dbReference>
<feature type="transmembrane region" description="Helical" evidence="1">
    <location>
        <begin position="85"/>
        <end position="106"/>
    </location>
</feature>
<dbReference type="EMBL" id="QJKB01000001">
    <property type="protein sequence ID" value="PXX46573.1"/>
    <property type="molecule type" value="Genomic_DNA"/>
</dbReference>
<dbReference type="Gene3D" id="3.30.565.10">
    <property type="entry name" value="Histidine kinase-like ATPase, C-terminal domain"/>
    <property type="match status" value="1"/>
</dbReference>
<dbReference type="GO" id="GO:0016020">
    <property type="term" value="C:membrane"/>
    <property type="evidence" value="ECO:0007669"/>
    <property type="project" value="InterPro"/>
</dbReference>
<dbReference type="InterPro" id="IPR010559">
    <property type="entry name" value="Sig_transdc_His_kin_internal"/>
</dbReference>
<feature type="transmembrane region" description="Helical" evidence="1">
    <location>
        <begin position="20"/>
        <end position="40"/>
    </location>
</feature>
<dbReference type="GO" id="GO:0000155">
    <property type="term" value="F:phosphorelay sensor kinase activity"/>
    <property type="evidence" value="ECO:0007669"/>
    <property type="project" value="InterPro"/>
</dbReference>
<dbReference type="PANTHER" id="PTHR34220">
    <property type="entry name" value="SENSOR HISTIDINE KINASE YPDA"/>
    <property type="match status" value="1"/>
</dbReference>
<comment type="caution">
    <text evidence="3">The sequence shown here is derived from an EMBL/GenBank/DDBJ whole genome shotgun (WGS) entry which is preliminary data.</text>
</comment>
<keyword evidence="3" id="KW-0418">Kinase</keyword>
<reference evidence="3 4" key="1">
    <citation type="submission" date="2018-05" db="EMBL/GenBank/DDBJ databases">
        <title>Genomic Encyclopedia of Type Strains, Phase IV (KMG-IV): sequencing the most valuable type-strain genomes for metagenomic binning, comparative biology and taxonomic classification.</title>
        <authorList>
            <person name="Goeker M."/>
        </authorList>
    </citation>
    <scope>NUCLEOTIDE SEQUENCE [LARGE SCALE GENOMIC DNA]</scope>
    <source>
        <strain evidence="3 4">DSM 19792</strain>
    </source>
</reference>
<sequence>MTNDKKDSISEPLVPDCCNLGVFSRVLISVNLLGLFVLWSRGDDWRMVLQNFLESAMLLETICLLSLLALCNLRRLAMRFPMSAWFQRLLCCMLPTAIASLIMVYLRMQDWFLAGFPRLSPIFVVAASGVLALIFQQYFELRTRAYSPALGEAKLQALQARIRPHFLFNSLNTALSLIRTEPRRAEMVLEDLADLFRVLMRDTRNVTSLQEEIRLCEQYLAIEKIRIGERLQVTWDMEKISVKELNEIQIPSLLLQPLLENAVHYGVEPSVQQATITVEIKRQLDKVEIRVCNPFHADANTVSGNQMALENIRQRLSLLYDIEAQIQYGVVDAYFEVKLQFPAKR</sequence>
<feature type="domain" description="Signal transduction histidine kinase internal region" evidence="2">
    <location>
        <begin position="153"/>
        <end position="231"/>
    </location>
</feature>
<proteinExistence type="predicted"/>
<keyword evidence="1" id="KW-0812">Transmembrane</keyword>
<protein>
    <submittedName>
        <fullName evidence="3">Two-component system sensor histidine kinase AlgZ</fullName>
    </submittedName>
</protein>
<accession>A0A318JGQ9</accession>
<dbReference type="Proteomes" id="UP000247792">
    <property type="component" value="Unassembled WGS sequence"/>
</dbReference>
<keyword evidence="1" id="KW-1133">Transmembrane helix</keyword>
<evidence type="ECO:0000313" key="4">
    <source>
        <dbReference type="Proteomes" id="UP000247792"/>
    </source>
</evidence>
<evidence type="ECO:0000259" key="2">
    <source>
        <dbReference type="Pfam" id="PF06580"/>
    </source>
</evidence>